<sequence length="136" mass="14098">MKLAKLEAIVKYADTIVARTTIITTVTAFSAITSITSTTRGPTTVVAGTSIALTTVDMIGAAEYTTVTAFVATAATTTTVSATSTVLRVVLSSPTAIVGDINGSSDNYDDQHYALTLPFPITYGQSSANVQLSINR</sequence>
<comment type="caution">
    <text evidence="1">The sequence shown here is derived from an EMBL/GenBank/DDBJ whole genome shotgun (WGS) entry which is preliminary data.</text>
</comment>
<organism evidence="1 2">
    <name type="scientific">Lasallia pustulata</name>
    <dbReference type="NCBI Taxonomy" id="136370"/>
    <lineage>
        <taxon>Eukaryota</taxon>
        <taxon>Fungi</taxon>
        <taxon>Dikarya</taxon>
        <taxon>Ascomycota</taxon>
        <taxon>Pezizomycotina</taxon>
        <taxon>Lecanoromycetes</taxon>
        <taxon>OSLEUM clade</taxon>
        <taxon>Umbilicariomycetidae</taxon>
        <taxon>Umbilicariales</taxon>
        <taxon>Umbilicariaceae</taxon>
        <taxon>Lasallia</taxon>
    </lineage>
</organism>
<evidence type="ECO:0000313" key="1">
    <source>
        <dbReference type="EMBL" id="KAA6409912.1"/>
    </source>
</evidence>
<name>A0A5M8PLX8_9LECA</name>
<protein>
    <submittedName>
        <fullName evidence="1">Uncharacterized protein</fullName>
    </submittedName>
</protein>
<accession>A0A5M8PLX8</accession>
<gene>
    <name evidence="1" type="ORF">FRX48_06525</name>
</gene>
<dbReference type="EMBL" id="VXIT01000010">
    <property type="protein sequence ID" value="KAA6409912.1"/>
    <property type="molecule type" value="Genomic_DNA"/>
</dbReference>
<dbReference type="AlphaFoldDB" id="A0A5M8PLX8"/>
<dbReference type="OrthoDB" id="271448at2759"/>
<evidence type="ECO:0000313" key="2">
    <source>
        <dbReference type="Proteomes" id="UP000324767"/>
    </source>
</evidence>
<proteinExistence type="predicted"/>
<reference evidence="1 2" key="1">
    <citation type="submission" date="2019-09" db="EMBL/GenBank/DDBJ databases">
        <title>The hologenome of the rock-dwelling lichen Lasallia pustulata.</title>
        <authorList>
            <person name="Greshake Tzovaras B."/>
            <person name="Segers F."/>
            <person name="Bicker A."/>
            <person name="Dal Grande F."/>
            <person name="Otte J."/>
            <person name="Hankeln T."/>
            <person name="Schmitt I."/>
            <person name="Ebersberger I."/>
        </authorList>
    </citation>
    <scope>NUCLEOTIDE SEQUENCE [LARGE SCALE GENOMIC DNA]</scope>
    <source>
        <strain evidence="1">A1-1</strain>
    </source>
</reference>
<dbReference type="Proteomes" id="UP000324767">
    <property type="component" value="Unassembled WGS sequence"/>
</dbReference>